<organism evidence="3 4">
    <name type="scientific">Cyclotella atomus</name>
    <dbReference type="NCBI Taxonomy" id="382360"/>
    <lineage>
        <taxon>Eukaryota</taxon>
        <taxon>Sar</taxon>
        <taxon>Stramenopiles</taxon>
        <taxon>Ochrophyta</taxon>
        <taxon>Bacillariophyta</taxon>
        <taxon>Coscinodiscophyceae</taxon>
        <taxon>Thalassiosirophycidae</taxon>
        <taxon>Stephanodiscales</taxon>
        <taxon>Stephanodiscaceae</taxon>
        <taxon>Cyclotella</taxon>
    </lineage>
</organism>
<dbReference type="EMBL" id="JALLPJ020000720">
    <property type="protein sequence ID" value="KAL3784631.1"/>
    <property type="molecule type" value="Genomic_DNA"/>
</dbReference>
<keyword evidence="4" id="KW-1185">Reference proteome</keyword>
<dbReference type="AlphaFoldDB" id="A0ABD3P9Y3"/>
<name>A0ABD3P9Y3_9STRA</name>
<accession>A0ABD3P9Y3</accession>
<feature type="region of interest" description="Disordered" evidence="2">
    <location>
        <begin position="159"/>
        <end position="187"/>
    </location>
</feature>
<feature type="coiled-coil region" evidence="1">
    <location>
        <begin position="86"/>
        <end position="130"/>
    </location>
</feature>
<evidence type="ECO:0000256" key="2">
    <source>
        <dbReference type="SAM" id="MobiDB-lite"/>
    </source>
</evidence>
<evidence type="ECO:0000313" key="3">
    <source>
        <dbReference type="EMBL" id="KAL3784631.1"/>
    </source>
</evidence>
<protein>
    <submittedName>
        <fullName evidence="3">Uncharacterized protein</fullName>
    </submittedName>
</protein>
<keyword evidence="1" id="KW-0175">Coiled coil</keyword>
<evidence type="ECO:0000256" key="1">
    <source>
        <dbReference type="SAM" id="Coils"/>
    </source>
</evidence>
<comment type="caution">
    <text evidence="3">The sequence shown here is derived from an EMBL/GenBank/DDBJ whole genome shotgun (WGS) entry which is preliminary data.</text>
</comment>
<dbReference type="Proteomes" id="UP001530400">
    <property type="component" value="Unassembled WGS sequence"/>
</dbReference>
<gene>
    <name evidence="3" type="ORF">ACHAWO_009895</name>
</gene>
<proteinExistence type="predicted"/>
<feature type="compositionally biased region" description="Basic and acidic residues" evidence="2">
    <location>
        <begin position="168"/>
        <end position="185"/>
    </location>
</feature>
<reference evidence="3 4" key="1">
    <citation type="submission" date="2024-10" db="EMBL/GenBank/DDBJ databases">
        <title>Updated reference genomes for cyclostephanoid diatoms.</title>
        <authorList>
            <person name="Roberts W.R."/>
            <person name="Alverson A.J."/>
        </authorList>
    </citation>
    <scope>NUCLEOTIDE SEQUENCE [LARGE SCALE GENOMIC DNA]</scope>
    <source>
        <strain evidence="3 4">AJA010-31</strain>
    </source>
</reference>
<sequence>MAKNSIPKDPASRREYGRLSVALHRAKKAAAVTNIQNSINHHRQLLGMPPREFTAVKLTRLSNQKMVYLPPEEELAKMTGDELSKWKTEERRKRKLQRAREKKELEDKMAMSLKAELADLERRVKELDDGARSFVQPVAADIIAKRIIAERFQIDGTAKSVESEAVSDEAKPKAAKTEKDLDQKPKATKNAFTISNVDTSNDGKTSKAELFSLDLDMELPEDFDPIPLDPLSNATIGIQDFVDLDDDYAVDMLFKDDDQGRDFQIDDEFPVISTSDEMFEPEDLVGDDAIGDGDLLFGNSLVDVFDNGI</sequence>
<evidence type="ECO:0000313" key="4">
    <source>
        <dbReference type="Proteomes" id="UP001530400"/>
    </source>
</evidence>